<feature type="domain" description="Calmodulin binding protein central" evidence="3">
    <location>
        <begin position="252"/>
        <end position="317"/>
    </location>
</feature>
<evidence type="ECO:0000259" key="3">
    <source>
        <dbReference type="Pfam" id="PF20451"/>
    </source>
</evidence>
<dbReference type="Pfam" id="PF20451">
    <property type="entry name" value="Calmod_bind_M"/>
    <property type="match status" value="1"/>
</dbReference>
<accession>A0ABD3KK62</accession>
<evidence type="ECO:0000313" key="5">
    <source>
        <dbReference type="Proteomes" id="UP001634007"/>
    </source>
</evidence>
<name>A0ABD3KK62_EUCGL</name>
<dbReference type="AlphaFoldDB" id="A0ABD3KK62"/>
<protein>
    <recommendedName>
        <fullName evidence="6">Calmodulin-binding protein</fullName>
    </recommendedName>
</protein>
<dbReference type="Pfam" id="PF07887">
    <property type="entry name" value="Calmodulin_bind"/>
    <property type="match status" value="1"/>
</dbReference>
<reference evidence="4 5" key="1">
    <citation type="submission" date="2024-11" db="EMBL/GenBank/DDBJ databases">
        <title>Chromosome-level genome assembly of Eucalyptus globulus Labill. provides insights into its genome evolution.</title>
        <authorList>
            <person name="Li X."/>
        </authorList>
    </citation>
    <scope>NUCLEOTIDE SEQUENCE [LARGE SCALE GENOMIC DNA]</scope>
    <source>
        <strain evidence="4">CL2024</strain>
        <tissue evidence="4">Fresh tender leaves</tissue>
    </source>
</reference>
<dbReference type="EMBL" id="JBJKBG010000005">
    <property type="protein sequence ID" value="KAL3740285.1"/>
    <property type="molecule type" value="Genomic_DNA"/>
</dbReference>
<organism evidence="4 5">
    <name type="scientific">Eucalyptus globulus</name>
    <name type="common">Tasmanian blue gum</name>
    <dbReference type="NCBI Taxonomy" id="34317"/>
    <lineage>
        <taxon>Eukaryota</taxon>
        <taxon>Viridiplantae</taxon>
        <taxon>Streptophyta</taxon>
        <taxon>Embryophyta</taxon>
        <taxon>Tracheophyta</taxon>
        <taxon>Spermatophyta</taxon>
        <taxon>Magnoliopsida</taxon>
        <taxon>eudicotyledons</taxon>
        <taxon>Gunneridae</taxon>
        <taxon>Pentapetalae</taxon>
        <taxon>rosids</taxon>
        <taxon>malvids</taxon>
        <taxon>Myrtales</taxon>
        <taxon>Myrtaceae</taxon>
        <taxon>Myrtoideae</taxon>
        <taxon>Eucalypteae</taxon>
        <taxon>Eucalyptus</taxon>
    </lineage>
</organism>
<dbReference type="InterPro" id="IPR046831">
    <property type="entry name" value="Calmodulin_bind_N"/>
</dbReference>
<feature type="domain" description="Calmodulin binding protein-like N-terminal" evidence="2">
    <location>
        <begin position="113"/>
        <end position="237"/>
    </location>
</feature>
<keyword evidence="5" id="KW-1185">Reference proteome</keyword>
<dbReference type="InterPro" id="IPR046830">
    <property type="entry name" value="Calmod_bind_M"/>
</dbReference>
<evidence type="ECO:0000259" key="2">
    <source>
        <dbReference type="Pfam" id="PF07887"/>
    </source>
</evidence>
<feature type="compositionally biased region" description="Basic and acidic residues" evidence="1">
    <location>
        <begin position="321"/>
        <end position="339"/>
    </location>
</feature>
<feature type="compositionally biased region" description="Basic and acidic residues" evidence="1">
    <location>
        <begin position="74"/>
        <end position="89"/>
    </location>
</feature>
<evidence type="ECO:0000313" key="4">
    <source>
        <dbReference type="EMBL" id="KAL3740285.1"/>
    </source>
</evidence>
<evidence type="ECO:0008006" key="6">
    <source>
        <dbReference type="Google" id="ProtNLM"/>
    </source>
</evidence>
<gene>
    <name evidence="4" type="ORF">ACJRO7_021547</name>
</gene>
<feature type="region of interest" description="Disordered" evidence="1">
    <location>
        <begin position="321"/>
        <end position="384"/>
    </location>
</feature>
<evidence type="ECO:0000256" key="1">
    <source>
        <dbReference type="SAM" id="MobiDB-lite"/>
    </source>
</evidence>
<feature type="non-terminal residue" evidence="4">
    <location>
        <position position="384"/>
    </location>
</feature>
<dbReference type="PANTHER" id="PTHR31713">
    <property type="entry name" value="OS02G0177800 PROTEIN"/>
    <property type="match status" value="1"/>
</dbReference>
<dbReference type="InterPro" id="IPR012416">
    <property type="entry name" value="CBP60"/>
</dbReference>
<feature type="region of interest" description="Disordered" evidence="1">
    <location>
        <begin position="74"/>
        <end position="106"/>
    </location>
</feature>
<feature type="compositionally biased region" description="Polar residues" evidence="1">
    <location>
        <begin position="341"/>
        <end position="363"/>
    </location>
</feature>
<dbReference type="PANTHER" id="PTHR31713:SF100">
    <property type="entry name" value="CALMODULIN-BINDING PROTEIN 60 B"/>
    <property type="match status" value="1"/>
</dbReference>
<proteinExistence type="predicted"/>
<comment type="caution">
    <text evidence="4">The sequence shown here is derived from an EMBL/GenBank/DDBJ whole genome shotgun (WGS) entry which is preliminary data.</text>
</comment>
<dbReference type="Proteomes" id="UP001634007">
    <property type="component" value="Unassembled WGS sequence"/>
</dbReference>
<sequence length="384" mass="42982">MSRELESDDMPKSCWIKEEIQRVVREELKPVKSDLKEAKNDLKLLISRLTHIFWSHIPDTVKGKGVQLTCSSVKDDDTNQGEVREESEHSSSQCVRPTRYSGKRRKRDEVRNLQLHFKEPLPSTVYTDKKLAIHVKLVDANTGHTVESGPESSVEVEVVVLEGDSGTGGNGNRTQGFEKSVVKGRLKVNLKGGIGELLVEFTDVSRWSKGRTFRLAVRESEGRKYIHKVESEPISVKAGRGEANEKHYPPQPDDEVWRLEKIGRNGPFCIKLGEAGIRYVREFVQLLNTDEKKLRKILGATMTNNNWRTLTAHARQCPLNEERDADKFSPKQENHEDTIGKASSSFQNQVSENPAPAQQNMAPSTCAAPVVPEAPPANVGSIAE</sequence>